<accession>A0A2D4MJ95</accession>
<organism evidence="1">
    <name type="scientific">Micrurus spixii</name>
    <name type="common">Amazon coral snake</name>
    <dbReference type="NCBI Taxonomy" id="129469"/>
    <lineage>
        <taxon>Eukaryota</taxon>
        <taxon>Metazoa</taxon>
        <taxon>Chordata</taxon>
        <taxon>Craniata</taxon>
        <taxon>Vertebrata</taxon>
        <taxon>Euteleostomi</taxon>
        <taxon>Lepidosauria</taxon>
        <taxon>Squamata</taxon>
        <taxon>Bifurcata</taxon>
        <taxon>Unidentata</taxon>
        <taxon>Episquamata</taxon>
        <taxon>Toxicofera</taxon>
        <taxon>Serpentes</taxon>
        <taxon>Colubroidea</taxon>
        <taxon>Elapidae</taxon>
        <taxon>Elapinae</taxon>
        <taxon>Micrurus</taxon>
    </lineage>
</organism>
<sequence>MDTSYRLDYVPPYDYIPYVSVVLQVQRLYWSMGRKEVESLWGLQLASLWRLPFLKGTPEAPSQWKTRGQFIFPAGLTDQSENSSYPVGTQQLHLIRVGTL</sequence>
<evidence type="ECO:0000313" key="1">
    <source>
        <dbReference type="EMBL" id="LAB33118.1"/>
    </source>
</evidence>
<dbReference type="EMBL" id="IACM01094116">
    <property type="protein sequence ID" value="LAB33118.1"/>
    <property type="molecule type" value="Transcribed_RNA"/>
</dbReference>
<name>A0A2D4MJ95_9SAUR</name>
<proteinExistence type="predicted"/>
<protein>
    <submittedName>
        <fullName evidence="1">Uncharacterized protein</fullName>
    </submittedName>
</protein>
<reference evidence="1" key="2">
    <citation type="submission" date="2017-11" db="EMBL/GenBank/DDBJ databases">
        <title>Coralsnake Venomics: Analyses of Venom Gland Transcriptomes and Proteomes of Six Brazilian Taxa.</title>
        <authorList>
            <person name="Aird S.D."/>
            <person name="Jorge da Silva N."/>
            <person name="Qiu L."/>
            <person name="Villar-Briones A."/>
            <person name="Aparecida-Saddi V."/>
            <person name="Campos-Telles M.P."/>
            <person name="Grau M."/>
            <person name="Mikheyev A.S."/>
        </authorList>
    </citation>
    <scope>NUCLEOTIDE SEQUENCE</scope>
    <source>
        <tissue evidence="1">Venom_gland</tissue>
    </source>
</reference>
<reference evidence="1" key="1">
    <citation type="submission" date="2017-07" db="EMBL/GenBank/DDBJ databases">
        <authorList>
            <person name="Mikheyev A."/>
            <person name="Grau M."/>
        </authorList>
    </citation>
    <scope>NUCLEOTIDE SEQUENCE</scope>
    <source>
        <tissue evidence="1">Venom_gland</tissue>
    </source>
</reference>
<dbReference type="AlphaFoldDB" id="A0A2D4MJ95"/>